<comment type="caution">
    <text evidence="1">The sequence shown here is derived from an EMBL/GenBank/DDBJ whole genome shotgun (WGS) entry which is preliminary data.</text>
</comment>
<name>A0ACB9S817_9MYRT</name>
<dbReference type="Proteomes" id="UP001057402">
    <property type="component" value="Chromosome 2"/>
</dbReference>
<keyword evidence="2" id="KW-1185">Reference proteome</keyword>
<proteinExistence type="predicted"/>
<evidence type="ECO:0000313" key="2">
    <source>
        <dbReference type="Proteomes" id="UP001057402"/>
    </source>
</evidence>
<reference evidence="2" key="1">
    <citation type="journal article" date="2023" name="Front. Plant Sci.">
        <title>Chromosomal-level genome assembly of Melastoma candidum provides insights into trichome evolution.</title>
        <authorList>
            <person name="Zhong Y."/>
            <person name="Wu W."/>
            <person name="Sun C."/>
            <person name="Zou P."/>
            <person name="Liu Y."/>
            <person name="Dai S."/>
            <person name="Zhou R."/>
        </authorList>
    </citation>
    <scope>NUCLEOTIDE SEQUENCE [LARGE SCALE GENOMIC DNA]</scope>
</reference>
<evidence type="ECO:0000313" key="1">
    <source>
        <dbReference type="EMBL" id="KAI4386211.1"/>
    </source>
</evidence>
<dbReference type="EMBL" id="CM042881">
    <property type="protein sequence ID" value="KAI4386211.1"/>
    <property type="molecule type" value="Genomic_DNA"/>
</dbReference>
<sequence length="412" mass="45373">MGNLCCCGGGGTDLGPDEATLGAATDNNPSSAPGNPDSINQSTTQAPKTPPRSPSPAKASKPSPIGPVLGRPMEDVKSIYSMGKELGRGQFGDENAPLKATDFGLSVFFKQGDVFKDIVGSAYYIAPEVLKRRYGPEADIWSIGVMLYILLSGVPPFWAESENGIFNAILNGHVDFSSDPWPAISPGAKDLVKKMLNSDPKQRLTAFQVLNHPWIKEDGEAPDTPLDNAVLNRLKQFRAMNQFKKAALRVIAGCLSEEEIRGLKEMFKGMDTDNSGTITLEELKQGLSMQGTKLSEMEVKQLMESADADGNGTIDYDEFITATMHMNRMDREEHLYTAFQYFDKDNSGYITTEELEQALKEFGMHDGRDMEEILSEVDADNDGRINYDEFVAMMRKGNPDQGNPKKRRDVFV</sequence>
<accession>A0ACB9S817</accession>
<gene>
    <name evidence="1" type="ORF">MLD38_004163</name>
</gene>
<protein>
    <submittedName>
        <fullName evidence="1">Uncharacterized protein</fullName>
    </submittedName>
</protein>
<organism evidence="1 2">
    <name type="scientific">Melastoma candidum</name>
    <dbReference type="NCBI Taxonomy" id="119954"/>
    <lineage>
        <taxon>Eukaryota</taxon>
        <taxon>Viridiplantae</taxon>
        <taxon>Streptophyta</taxon>
        <taxon>Embryophyta</taxon>
        <taxon>Tracheophyta</taxon>
        <taxon>Spermatophyta</taxon>
        <taxon>Magnoliopsida</taxon>
        <taxon>eudicotyledons</taxon>
        <taxon>Gunneridae</taxon>
        <taxon>Pentapetalae</taxon>
        <taxon>rosids</taxon>
        <taxon>malvids</taxon>
        <taxon>Myrtales</taxon>
        <taxon>Melastomataceae</taxon>
        <taxon>Melastomatoideae</taxon>
        <taxon>Melastomateae</taxon>
        <taxon>Melastoma</taxon>
    </lineage>
</organism>